<organism evidence="1 2">
    <name type="scientific">Variovorax paradoxus</name>
    <dbReference type="NCBI Taxonomy" id="34073"/>
    <lineage>
        <taxon>Bacteria</taxon>
        <taxon>Pseudomonadati</taxon>
        <taxon>Pseudomonadota</taxon>
        <taxon>Betaproteobacteria</taxon>
        <taxon>Burkholderiales</taxon>
        <taxon>Comamonadaceae</taxon>
        <taxon>Variovorax</taxon>
    </lineage>
</organism>
<dbReference type="Proteomes" id="UP000032067">
    <property type="component" value="Unassembled WGS sequence"/>
</dbReference>
<accession>A0A0D0KI91</accession>
<dbReference type="AlphaFoldDB" id="A0A0D0KI91"/>
<proteinExistence type="predicted"/>
<dbReference type="EMBL" id="JXQQ01000135">
    <property type="protein sequence ID" value="KIQ16308.1"/>
    <property type="molecule type" value="Genomic_DNA"/>
</dbReference>
<dbReference type="RefSeq" id="WP_042582718.1">
    <property type="nucleotide sequence ID" value="NZ_JXQQ01000135.1"/>
</dbReference>
<sequence length="118" mass="12549">MTRGPRDRVILAGHFSACLTALATISAKIGAMFLPPPHGTDRAQSLAARLGCAVGELEESGSRNKPALLGSVSASASILEEFGGKWDPTERVYAFANWPMLEAALQHMAEAREKSRLG</sequence>
<reference evidence="1 2" key="1">
    <citation type="submission" date="2014-12" db="EMBL/GenBank/DDBJ databases">
        <title>16Stimator: statistical estimation of ribosomal gene copy numbers from draft genome assemblies.</title>
        <authorList>
            <person name="Perisin M.A."/>
            <person name="Vetter M."/>
            <person name="Gilbert J.A."/>
            <person name="Bergelson J."/>
        </authorList>
    </citation>
    <scope>NUCLEOTIDE SEQUENCE [LARGE SCALE GENOMIC DNA]</scope>
    <source>
        <strain evidence="1 2">MEDvA23</strain>
    </source>
</reference>
<protein>
    <submittedName>
        <fullName evidence="1">Uncharacterized protein</fullName>
    </submittedName>
</protein>
<gene>
    <name evidence="1" type="ORF">RT97_31090</name>
</gene>
<comment type="caution">
    <text evidence="1">The sequence shown here is derived from an EMBL/GenBank/DDBJ whole genome shotgun (WGS) entry which is preliminary data.</text>
</comment>
<evidence type="ECO:0000313" key="1">
    <source>
        <dbReference type="EMBL" id="KIQ16308.1"/>
    </source>
</evidence>
<evidence type="ECO:0000313" key="2">
    <source>
        <dbReference type="Proteomes" id="UP000032067"/>
    </source>
</evidence>
<dbReference type="OrthoDB" id="8858963at2"/>
<name>A0A0D0KI91_VARPD</name>